<proteinExistence type="predicted"/>
<accession>A0A9P6G849</accession>
<dbReference type="Proteomes" id="UP000756921">
    <property type="component" value="Unassembled WGS sequence"/>
</dbReference>
<name>A0A9P6G849_9PLEO</name>
<evidence type="ECO:0000313" key="2">
    <source>
        <dbReference type="Proteomes" id="UP000756921"/>
    </source>
</evidence>
<keyword evidence="2" id="KW-1185">Reference proteome</keyword>
<dbReference type="AlphaFoldDB" id="A0A9P6G849"/>
<dbReference type="EMBL" id="WJXW01000015">
    <property type="protein sequence ID" value="KAF9730200.1"/>
    <property type="molecule type" value="Genomic_DNA"/>
</dbReference>
<sequence>MFNISLRRIPRCCGSHDFYVEPLSRTTESRSGSTHLHQTIGILCARLSSS</sequence>
<comment type="caution">
    <text evidence="1">The sequence shown here is derived from an EMBL/GenBank/DDBJ whole genome shotgun (WGS) entry which is preliminary data.</text>
</comment>
<evidence type="ECO:0000313" key="1">
    <source>
        <dbReference type="EMBL" id="KAF9730200.1"/>
    </source>
</evidence>
<organism evidence="1 2">
    <name type="scientific">Paraphaeosphaeria minitans</name>
    <dbReference type="NCBI Taxonomy" id="565426"/>
    <lineage>
        <taxon>Eukaryota</taxon>
        <taxon>Fungi</taxon>
        <taxon>Dikarya</taxon>
        <taxon>Ascomycota</taxon>
        <taxon>Pezizomycotina</taxon>
        <taxon>Dothideomycetes</taxon>
        <taxon>Pleosporomycetidae</taxon>
        <taxon>Pleosporales</taxon>
        <taxon>Massarineae</taxon>
        <taxon>Didymosphaeriaceae</taxon>
        <taxon>Paraphaeosphaeria</taxon>
    </lineage>
</organism>
<protein>
    <submittedName>
        <fullName evidence="1">Uncharacterized protein</fullName>
    </submittedName>
</protein>
<reference evidence="1" key="1">
    <citation type="journal article" date="2020" name="Mol. Plant Microbe Interact.">
        <title>Genome Sequence of the Biocontrol Agent Coniothyrium minitans strain Conio (IMI 134523).</title>
        <authorList>
            <person name="Patel D."/>
            <person name="Shittu T.A."/>
            <person name="Baroncelli R."/>
            <person name="Muthumeenakshi S."/>
            <person name="Osborne T.H."/>
            <person name="Janganan T.K."/>
            <person name="Sreenivasaprasad S."/>
        </authorList>
    </citation>
    <scope>NUCLEOTIDE SEQUENCE</scope>
    <source>
        <strain evidence="1">Conio</strain>
    </source>
</reference>
<gene>
    <name evidence="1" type="ORF">PMIN01_12133</name>
</gene>